<dbReference type="EMBL" id="JAUSTF010000011">
    <property type="protein sequence ID" value="MDQ0182363.1"/>
    <property type="molecule type" value="Genomic_DNA"/>
</dbReference>
<evidence type="ECO:0000313" key="3">
    <source>
        <dbReference type="Proteomes" id="UP001230951"/>
    </source>
</evidence>
<evidence type="ECO:0000313" key="1">
    <source>
        <dbReference type="EMBL" id="MDP9906685.1"/>
    </source>
</evidence>
<dbReference type="Proteomes" id="UP001242995">
    <property type="component" value="Unassembled WGS sequence"/>
</dbReference>
<sequence length="96" mass="10418">MITIELARVLAAIRELLDAHGQASKAAWLADREQALEAAESPETVKLTIAELHSIVLGMGGLFDLPLTAASKEATESARTRLDELADQLFEMTRNT</sequence>
<evidence type="ECO:0000313" key="2">
    <source>
        <dbReference type="EMBL" id="MDQ0182363.1"/>
    </source>
</evidence>
<gene>
    <name evidence="1" type="ORF">J2S90_003670</name>
    <name evidence="2" type="ORF">J2S93_003815</name>
</gene>
<proteinExistence type="predicted"/>
<dbReference type="Proteomes" id="UP001230951">
    <property type="component" value="Unassembled WGS sequence"/>
</dbReference>
<name>A0AAW8DL30_9MICC</name>
<keyword evidence="3" id="KW-1185">Reference proteome</keyword>
<dbReference type="AlphaFoldDB" id="A0AAW8DL30"/>
<protein>
    <submittedName>
        <fullName evidence="1">Uncharacterized protein</fullName>
    </submittedName>
</protein>
<reference evidence="1 3" key="1">
    <citation type="submission" date="2023-07" db="EMBL/GenBank/DDBJ databases">
        <title>Sorghum-associated microbial communities from plants grown in Nebraska, USA.</title>
        <authorList>
            <person name="Schachtman D."/>
        </authorList>
    </citation>
    <scope>NUCLEOTIDE SEQUENCE</scope>
    <source>
        <strain evidence="1">DS1006</strain>
        <strain evidence="2 3">DS1016</strain>
    </source>
</reference>
<comment type="caution">
    <text evidence="1">The sequence shown here is derived from an EMBL/GenBank/DDBJ whole genome shotgun (WGS) entry which is preliminary data.</text>
</comment>
<dbReference type="RefSeq" id="WP_306963190.1">
    <property type="nucleotide sequence ID" value="NZ_JAUSRG010000013.1"/>
</dbReference>
<organism evidence="1 4">
    <name type="scientific">Arthrobacter bambusae</name>
    <dbReference type="NCBI Taxonomy" id="1338426"/>
    <lineage>
        <taxon>Bacteria</taxon>
        <taxon>Bacillati</taxon>
        <taxon>Actinomycetota</taxon>
        <taxon>Actinomycetes</taxon>
        <taxon>Micrococcales</taxon>
        <taxon>Micrococcaceae</taxon>
        <taxon>Arthrobacter</taxon>
    </lineage>
</organism>
<accession>A0AAW8DL30</accession>
<dbReference type="EMBL" id="JAUSRG010000013">
    <property type="protein sequence ID" value="MDP9906685.1"/>
    <property type="molecule type" value="Genomic_DNA"/>
</dbReference>
<evidence type="ECO:0000313" key="4">
    <source>
        <dbReference type="Proteomes" id="UP001242995"/>
    </source>
</evidence>